<gene>
    <name evidence="1" type="ORF">SDJN03_07749</name>
</gene>
<evidence type="ECO:0000313" key="1">
    <source>
        <dbReference type="EMBL" id="KAG6602516.1"/>
    </source>
</evidence>
<protein>
    <submittedName>
        <fullName evidence="1">Uncharacterized protein</fullName>
    </submittedName>
</protein>
<reference evidence="1 2" key="1">
    <citation type="journal article" date="2021" name="Hortic Res">
        <title>The domestication of Cucurbita argyrosperma as revealed by the genome of its wild relative.</title>
        <authorList>
            <person name="Barrera-Redondo J."/>
            <person name="Sanchez-de la Vega G."/>
            <person name="Aguirre-Liguori J.A."/>
            <person name="Castellanos-Morales G."/>
            <person name="Gutierrez-Guerrero Y.T."/>
            <person name="Aguirre-Dugua X."/>
            <person name="Aguirre-Planter E."/>
            <person name="Tenaillon M.I."/>
            <person name="Lira-Saade R."/>
            <person name="Eguiarte L.E."/>
        </authorList>
    </citation>
    <scope>NUCLEOTIDE SEQUENCE [LARGE SCALE GENOMIC DNA]</scope>
    <source>
        <strain evidence="1">JBR-2021</strain>
    </source>
</reference>
<sequence length="77" mass="8484">MASPVFSGALWSRNPVNQFQSPSNPRSRKRRALLTASGEISKEASLGLFIPAGLLKLSDRVLSSLLFCLLHWLFQVA</sequence>
<dbReference type="AlphaFoldDB" id="A0AAV6NU97"/>
<proteinExistence type="predicted"/>
<name>A0AAV6NU97_9ROSI</name>
<organism evidence="1 2">
    <name type="scientific">Cucurbita argyrosperma subsp. sororia</name>
    <dbReference type="NCBI Taxonomy" id="37648"/>
    <lineage>
        <taxon>Eukaryota</taxon>
        <taxon>Viridiplantae</taxon>
        <taxon>Streptophyta</taxon>
        <taxon>Embryophyta</taxon>
        <taxon>Tracheophyta</taxon>
        <taxon>Spermatophyta</taxon>
        <taxon>Magnoliopsida</taxon>
        <taxon>eudicotyledons</taxon>
        <taxon>Gunneridae</taxon>
        <taxon>Pentapetalae</taxon>
        <taxon>rosids</taxon>
        <taxon>fabids</taxon>
        <taxon>Cucurbitales</taxon>
        <taxon>Cucurbitaceae</taxon>
        <taxon>Cucurbiteae</taxon>
        <taxon>Cucurbita</taxon>
    </lineage>
</organism>
<comment type="caution">
    <text evidence="1">The sequence shown here is derived from an EMBL/GenBank/DDBJ whole genome shotgun (WGS) entry which is preliminary data.</text>
</comment>
<keyword evidence="2" id="KW-1185">Reference proteome</keyword>
<evidence type="ECO:0000313" key="2">
    <source>
        <dbReference type="Proteomes" id="UP000685013"/>
    </source>
</evidence>
<dbReference type="EMBL" id="JAGKQH010000004">
    <property type="protein sequence ID" value="KAG6602516.1"/>
    <property type="molecule type" value="Genomic_DNA"/>
</dbReference>
<accession>A0AAV6NU97</accession>
<feature type="non-terminal residue" evidence="1">
    <location>
        <position position="1"/>
    </location>
</feature>
<dbReference type="Proteomes" id="UP000685013">
    <property type="component" value="Chromosome 4"/>
</dbReference>